<protein>
    <submittedName>
        <fullName evidence="16">Uncharacterized protein LOC109712197</fullName>
    </submittedName>
</protein>
<accession>A0A6P5F5G0</accession>
<evidence type="ECO:0000256" key="7">
    <source>
        <dbReference type="ARBA" id="ARBA00022989"/>
    </source>
</evidence>
<evidence type="ECO:0000256" key="9">
    <source>
        <dbReference type="ARBA" id="ARBA00023078"/>
    </source>
</evidence>
<dbReference type="Pfam" id="PF10716">
    <property type="entry name" value="NdhL"/>
    <property type="match status" value="1"/>
</dbReference>
<evidence type="ECO:0000256" key="11">
    <source>
        <dbReference type="ARBA" id="ARBA00047726"/>
    </source>
</evidence>
<feature type="compositionally biased region" description="Acidic residues" evidence="13">
    <location>
        <begin position="80"/>
        <end position="92"/>
    </location>
</feature>
<dbReference type="GO" id="GO:0016655">
    <property type="term" value="F:oxidoreductase activity, acting on NAD(P)H, quinone or similar compound as acceptor"/>
    <property type="evidence" value="ECO:0007669"/>
    <property type="project" value="InterPro"/>
</dbReference>
<dbReference type="InterPro" id="IPR019654">
    <property type="entry name" value="NADH-quinone_OxRdatse_su_L"/>
</dbReference>
<keyword evidence="2 14" id="KW-0812">Transmembrane</keyword>
<evidence type="ECO:0000256" key="6">
    <source>
        <dbReference type="ARBA" id="ARBA00022967"/>
    </source>
</evidence>
<evidence type="ECO:0000256" key="3">
    <source>
        <dbReference type="ARBA" id="ARBA00022719"/>
    </source>
</evidence>
<comment type="subcellular location">
    <subcellularLocation>
        <location evidence="1">Membrane</location>
        <topology evidence="1">Multi-pass membrane protein</topology>
    </subcellularLocation>
</comment>
<feature type="compositionally biased region" description="Polar residues" evidence="13">
    <location>
        <begin position="1"/>
        <end position="11"/>
    </location>
</feature>
<organism evidence="15 16">
    <name type="scientific">Ananas comosus</name>
    <name type="common">Pineapple</name>
    <name type="synonym">Ananas ananas</name>
    <dbReference type="NCBI Taxonomy" id="4615"/>
    <lineage>
        <taxon>Eukaryota</taxon>
        <taxon>Viridiplantae</taxon>
        <taxon>Streptophyta</taxon>
        <taxon>Embryophyta</taxon>
        <taxon>Tracheophyta</taxon>
        <taxon>Spermatophyta</taxon>
        <taxon>Magnoliopsida</taxon>
        <taxon>Liliopsida</taxon>
        <taxon>Poales</taxon>
        <taxon>Bromeliaceae</taxon>
        <taxon>Bromelioideae</taxon>
        <taxon>Ananas</taxon>
    </lineage>
</organism>
<dbReference type="Proteomes" id="UP000515123">
    <property type="component" value="Linkage group 6"/>
</dbReference>
<evidence type="ECO:0000256" key="2">
    <source>
        <dbReference type="ARBA" id="ARBA00022692"/>
    </source>
</evidence>
<comment type="catalytic activity">
    <reaction evidence="11">
        <text>a plastoquinone + NADPH + (n+1) H(+)(in) = a plastoquinol + NADP(+) + n H(+)(out)</text>
        <dbReference type="Rhea" id="RHEA:42612"/>
        <dbReference type="Rhea" id="RHEA-COMP:9561"/>
        <dbReference type="Rhea" id="RHEA-COMP:9562"/>
        <dbReference type="ChEBI" id="CHEBI:15378"/>
        <dbReference type="ChEBI" id="CHEBI:17757"/>
        <dbReference type="ChEBI" id="CHEBI:57783"/>
        <dbReference type="ChEBI" id="CHEBI:58349"/>
        <dbReference type="ChEBI" id="CHEBI:62192"/>
    </reaction>
</comment>
<keyword evidence="6" id="KW-1278">Translocase</keyword>
<reference evidence="15" key="1">
    <citation type="journal article" date="2015" name="Nat. Genet.">
        <title>The pineapple genome and the evolution of CAM photosynthesis.</title>
        <authorList>
            <person name="Ming R."/>
            <person name="VanBuren R."/>
            <person name="Wai C.M."/>
            <person name="Tang H."/>
            <person name="Schatz M.C."/>
            <person name="Bowers J.E."/>
            <person name="Lyons E."/>
            <person name="Wang M.L."/>
            <person name="Chen J."/>
            <person name="Biggers E."/>
            <person name="Zhang J."/>
            <person name="Huang L."/>
            <person name="Zhang L."/>
            <person name="Miao W."/>
            <person name="Zhang J."/>
            <person name="Ye Z."/>
            <person name="Miao C."/>
            <person name="Lin Z."/>
            <person name="Wang H."/>
            <person name="Zhou H."/>
            <person name="Yim W.C."/>
            <person name="Priest H.D."/>
            <person name="Zheng C."/>
            <person name="Woodhouse M."/>
            <person name="Edger P.P."/>
            <person name="Guyot R."/>
            <person name="Guo H.B."/>
            <person name="Guo H."/>
            <person name="Zheng G."/>
            <person name="Singh R."/>
            <person name="Sharma A."/>
            <person name="Min X."/>
            <person name="Zheng Y."/>
            <person name="Lee H."/>
            <person name="Gurtowski J."/>
            <person name="Sedlazeck F.J."/>
            <person name="Harkess A."/>
            <person name="McKain M.R."/>
            <person name="Liao Z."/>
            <person name="Fang J."/>
            <person name="Liu J."/>
            <person name="Zhang X."/>
            <person name="Zhang Q."/>
            <person name="Hu W."/>
            <person name="Qin Y."/>
            <person name="Wang K."/>
            <person name="Chen L.Y."/>
            <person name="Shirley N."/>
            <person name="Lin Y.R."/>
            <person name="Liu L.Y."/>
            <person name="Hernandez A.G."/>
            <person name="Wright C.L."/>
            <person name="Bulone V."/>
            <person name="Tuskan G.A."/>
            <person name="Heath K."/>
            <person name="Zee F."/>
            <person name="Moore P.H."/>
            <person name="Sunkar R."/>
            <person name="Leebens-Mack J.H."/>
            <person name="Mockler T."/>
            <person name="Bennetzen J.L."/>
            <person name="Freeling M."/>
            <person name="Sankoff D."/>
            <person name="Paterson A.H."/>
            <person name="Zhu X."/>
            <person name="Yang X."/>
            <person name="Smith J.A."/>
            <person name="Cushman J.C."/>
            <person name="Paull R.E."/>
            <person name="Yu Q."/>
        </authorList>
    </citation>
    <scope>NUCLEOTIDE SEQUENCE [LARGE SCALE GENOMIC DNA]</scope>
    <source>
        <strain evidence="15">cv. F153</strain>
    </source>
</reference>
<feature type="transmembrane region" description="Helical" evidence="14">
    <location>
        <begin position="143"/>
        <end position="165"/>
    </location>
</feature>
<sequence length="226" mass="25894">MLLCASPTSAALASLRHRLPPQKPFVSSHPNPNPNPNPKPSPSLIRPSSLHLHKHQTPPKKPPPPPHSVSTSDALKTTADEVEDDEEEEEEKQEQSLQTLFERSQFDKLVFLLQYGAVLASVEAPTAWAVTGNNNEDDLVTTLISAGVIAFLYFFVAPPIIMNWMRLRWYKRKFLEMFLQFMCVFLFFPGLMLWAPFLNFRKFPRDPTMKYPWSTPKDDVPLYKSR</sequence>
<keyword evidence="4" id="KW-0521">NADP</keyword>
<keyword evidence="15" id="KW-1185">Reference proteome</keyword>
<comment type="catalytic activity">
    <reaction evidence="12">
        <text>a plastoquinone + NADH + (n+1) H(+)(in) = a plastoquinol + NAD(+) + n H(+)(out)</text>
        <dbReference type="Rhea" id="RHEA:42608"/>
        <dbReference type="Rhea" id="RHEA-COMP:9561"/>
        <dbReference type="Rhea" id="RHEA-COMP:9562"/>
        <dbReference type="ChEBI" id="CHEBI:15378"/>
        <dbReference type="ChEBI" id="CHEBI:17757"/>
        <dbReference type="ChEBI" id="CHEBI:57540"/>
        <dbReference type="ChEBI" id="CHEBI:57945"/>
        <dbReference type="ChEBI" id="CHEBI:62192"/>
    </reaction>
</comment>
<evidence type="ECO:0000256" key="8">
    <source>
        <dbReference type="ARBA" id="ARBA00023027"/>
    </source>
</evidence>
<name>A0A6P5F5G0_ANACO</name>
<dbReference type="PANTHER" id="PTHR36727:SF2">
    <property type="entry name" value="NAD(P)H-QUINONE OXIDOREDUCTASE SUBUNIT L, CHLOROPLASTIC"/>
    <property type="match status" value="1"/>
</dbReference>
<dbReference type="PANTHER" id="PTHR36727">
    <property type="entry name" value="NAD(P)H-QUINONE OXIDOREDUCTASE SUBUNIT L, CHLOROPLASTIC"/>
    <property type="match status" value="1"/>
</dbReference>
<keyword evidence="7 14" id="KW-1133">Transmembrane helix</keyword>
<evidence type="ECO:0000256" key="10">
    <source>
        <dbReference type="ARBA" id="ARBA00023136"/>
    </source>
</evidence>
<keyword evidence="5" id="KW-0618">Plastoquinone</keyword>
<keyword evidence="3" id="KW-0874">Quinone</keyword>
<dbReference type="AlphaFoldDB" id="A0A6P5F5G0"/>
<evidence type="ECO:0000256" key="1">
    <source>
        <dbReference type="ARBA" id="ARBA00004141"/>
    </source>
</evidence>
<keyword evidence="8" id="KW-0520">NAD</keyword>
<feature type="compositionally biased region" description="Pro residues" evidence="13">
    <location>
        <begin position="31"/>
        <end position="41"/>
    </location>
</feature>
<keyword evidence="10 14" id="KW-0472">Membrane</keyword>
<dbReference type="OrthoDB" id="2016985at2759"/>
<evidence type="ECO:0000256" key="14">
    <source>
        <dbReference type="SAM" id="Phobius"/>
    </source>
</evidence>
<dbReference type="GeneID" id="109712197"/>
<evidence type="ECO:0000256" key="4">
    <source>
        <dbReference type="ARBA" id="ARBA00022857"/>
    </source>
</evidence>
<dbReference type="GO" id="GO:0016020">
    <property type="term" value="C:membrane"/>
    <property type="evidence" value="ECO:0007669"/>
    <property type="project" value="UniProtKB-SubCell"/>
</dbReference>
<feature type="region of interest" description="Disordered" evidence="13">
    <location>
        <begin position="1"/>
        <end position="94"/>
    </location>
</feature>
<proteinExistence type="predicted"/>
<dbReference type="RefSeq" id="XP_020091219.1">
    <property type="nucleotide sequence ID" value="XM_020235630.1"/>
</dbReference>
<gene>
    <name evidence="16" type="primary">LOC109712197</name>
</gene>
<feature type="transmembrane region" description="Helical" evidence="14">
    <location>
        <begin position="177"/>
        <end position="197"/>
    </location>
</feature>
<evidence type="ECO:0000256" key="12">
    <source>
        <dbReference type="ARBA" id="ARBA00048026"/>
    </source>
</evidence>
<keyword evidence="9" id="KW-0793">Thylakoid</keyword>
<evidence type="ECO:0000313" key="15">
    <source>
        <dbReference type="Proteomes" id="UP000515123"/>
    </source>
</evidence>
<dbReference type="GO" id="GO:0048038">
    <property type="term" value="F:quinone binding"/>
    <property type="evidence" value="ECO:0007669"/>
    <property type="project" value="UniProtKB-KW"/>
</dbReference>
<evidence type="ECO:0000256" key="5">
    <source>
        <dbReference type="ARBA" id="ARBA00022957"/>
    </source>
</evidence>
<dbReference type="Gramene" id="Aco019116.1.mrna1">
    <property type="protein sequence ID" value="Aco019116.1.mrna1"/>
    <property type="gene ID" value="Aco019116.1.path1"/>
</dbReference>
<reference evidence="16" key="2">
    <citation type="submission" date="2025-08" db="UniProtKB">
        <authorList>
            <consortium name="RefSeq"/>
        </authorList>
    </citation>
    <scope>IDENTIFICATION</scope>
    <source>
        <tissue evidence="16">Leaf</tissue>
    </source>
</reference>
<evidence type="ECO:0000313" key="16">
    <source>
        <dbReference type="RefSeq" id="XP_020091219.1"/>
    </source>
</evidence>
<evidence type="ECO:0000256" key="13">
    <source>
        <dbReference type="SAM" id="MobiDB-lite"/>
    </source>
</evidence>